<organism evidence="3 4">
    <name type="scientific">Lomentospora prolificans</name>
    <dbReference type="NCBI Taxonomy" id="41688"/>
    <lineage>
        <taxon>Eukaryota</taxon>
        <taxon>Fungi</taxon>
        <taxon>Dikarya</taxon>
        <taxon>Ascomycota</taxon>
        <taxon>Pezizomycotina</taxon>
        <taxon>Sordariomycetes</taxon>
        <taxon>Hypocreomycetidae</taxon>
        <taxon>Microascales</taxon>
        <taxon>Microascaceae</taxon>
        <taxon>Lomentospora</taxon>
    </lineage>
</organism>
<dbReference type="SUPFAM" id="SSF53335">
    <property type="entry name" value="S-adenosyl-L-methionine-dependent methyltransferases"/>
    <property type="match status" value="1"/>
</dbReference>
<protein>
    <recommendedName>
        <fullName evidence="5">Methyltransferase domain-containing protein</fullName>
    </recommendedName>
</protein>
<dbReference type="Gene3D" id="3.40.50.150">
    <property type="entry name" value="Vaccinia Virus protein VP39"/>
    <property type="match status" value="1"/>
</dbReference>
<sequence length="359" mass="40258">MDSTSDSDPTAGAADSSAKPSTSLPEDGFSSCGIAVDPNHGDADSNEERLGATVQNSAMSLSESIMEFRKIYGRTFHNFNSDITQYWGPNDEKQNDHLDTNHAMLLIAMDNELFYSPIGDNPERVIDIGTGTGVWAVDFADQFPSAEVIGTDLSPIQPSWVPPNCKFELDDAQLPWDYPDNYFDFVHMRLMMGSIKDWPALYREAYRCLKPGGWIEHLDYDPRVMSDDGTIGPDSPWAKWGELFIEAGEKLQQSFSTVIDHNSYNLLQEAGFENVQERRLKLPLGSWPADPKWKAVGQLNLAATEKGLEGFALYILTHVHGWGLEETQVFLAFVRKELKNRKKHGYYMAASVFGQKPMD</sequence>
<dbReference type="GO" id="GO:0008168">
    <property type="term" value="F:methyltransferase activity"/>
    <property type="evidence" value="ECO:0007669"/>
    <property type="project" value="TreeGrafter"/>
</dbReference>
<evidence type="ECO:0000313" key="3">
    <source>
        <dbReference type="EMBL" id="PKS08123.1"/>
    </source>
</evidence>
<dbReference type="Proteomes" id="UP000233524">
    <property type="component" value="Unassembled WGS sequence"/>
</dbReference>
<dbReference type="VEuPathDB" id="FungiDB:jhhlp_005398"/>
<accession>A0A2N3N6P8</accession>
<dbReference type="Pfam" id="PF13489">
    <property type="entry name" value="Methyltransf_23"/>
    <property type="match status" value="1"/>
</dbReference>
<proteinExistence type="inferred from homology"/>
<comment type="caution">
    <text evidence="3">The sequence shown here is derived from an EMBL/GenBank/DDBJ whole genome shotgun (WGS) entry which is preliminary data.</text>
</comment>
<dbReference type="InterPro" id="IPR029063">
    <property type="entry name" value="SAM-dependent_MTases_sf"/>
</dbReference>
<dbReference type="PANTHER" id="PTHR43591:SF10">
    <property type="entry name" value="ABC TRANSMEMBRANE TYPE-1 DOMAIN-CONTAINING PROTEIN-RELATED"/>
    <property type="match status" value="1"/>
</dbReference>
<comment type="similarity">
    <text evidence="1">Belongs to the methyltransferase superfamily. LaeA methyltransferase family.</text>
</comment>
<evidence type="ECO:0000256" key="2">
    <source>
        <dbReference type="SAM" id="MobiDB-lite"/>
    </source>
</evidence>
<keyword evidence="4" id="KW-1185">Reference proteome</keyword>
<evidence type="ECO:0008006" key="5">
    <source>
        <dbReference type="Google" id="ProtNLM"/>
    </source>
</evidence>
<dbReference type="AlphaFoldDB" id="A0A2N3N6P8"/>
<dbReference type="EMBL" id="NLAX01000700">
    <property type="protein sequence ID" value="PKS08123.1"/>
    <property type="molecule type" value="Genomic_DNA"/>
</dbReference>
<evidence type="ECO:0000313" key="4">
    <source>
        <dbReference type="Proteomes" id="UP000233524"/>
    </source>
</evidence>
<name>A0A2N3N6P8_9PEZI</name>
<dbReference type="PANTHER" id="PTHR43591">
    <property type="entry name" value="METHYLTRANSFERASE"/>
    <property type="match status" value="1"/>
</dbReference>
<dbReference type="CDD" id="cd02440">
    <property type="entry name" value="AdoMet_MTases"/>
    <property type="match status" value="1"/>
</dbReference>
<evidence type="ECO:0000256" key="1">
    <source>
        <dbReference type="ARBA" id="ARBA00038158"/>
    </source>
</evidence>
<reference evidence="3 4" key="1">
    <citation type="journal article" date="2017" name="G3 (Bethesda)">
        <title>First Draft Genome Sequence of the Pathogenic Fungus Lomentospora prolificans (Formerly Scedosporium prolificans).</title>
        <authorList>
            <person name="Luo R."/>
            <person name="Zimin A."/>
            <person name="Workman R."/>
            <person name="Fan Y."/>
            <person name="Pertea G."/>
            <person name="Grossman N."/>
            <person name="Wear M.P."/>
            <person name="Jia B."/>
            <person name="Miller H."/>
            <person name="Casadevall A."/>
            <person name="Timp W."/>
            <person name="Zhang S.X."/>
            <person name="Salzberg S.L."/>
        </authorList>
    </citation>
    <scope>NUCLEOTIDE SEQUENCE [LARGE SCALE GENOMIC DNA]</scope>
    <source>
        <strain evidence="3 4">JHH-5317</strain>
    </source>
</reference>
<dbReference type="STRING" id="41688.A0A2N3N6P8"/>
<gene>
    <name evidence="3" type="ORF">jhhlp_005398</name>
</gene>
<dbReference type="InParanoid" id="A0A2N3N6P8"/>
<dbReference type="OrthoDB" id="2013972at2759"/>
<feature type="region of interest" description="Disordered" evidence="2">
    <location>
        <begin position="1"/>
        <end position="47"/>
    </location>
</feature>